<name>A0AAD8S4A0_LOLMU</name>
<comment type="caution">
    <text evidence="2">The sequence shown here is derived from an EMBL/GenBank/DDBJ whole genome shotgun (WGS) entry which is preliminary data.</text>
</comment>
<dbReference type="PANTHER" id="PTHR33026:SF7">
    <property type="entry name" value="OS03G0100275 PROTEIN"/>
    <property type="match status" value="1"/>
</dbReference>
<dbReference type="Pfam" id="PF04195">
    <property type="entry name" value="Transposase_28"/>
    <property type="match status" value="1"/>
</dbReference>
<sequence>MATEEIEISGWERSKISNQDTNALKKLVLLKKKDALIFPSDESFPTPPIGYRVTFVDHLIRGLSTPIHEFLRGLLFVYEIQLHQLHQLTPNSILHISIFIMLCECFLGTHPRWGMWKRIFYLWRNNSRNVTYNVGGVVICVRADVDYFDVKFPDSVQGWRRRWLYIHEEDVDSQEYNIAPFDGAAKILRRRSWDAEATDEEKTATGALMKRIHELQNTRSKELSGVQITVHFLRIRVQPLQDRKNPLWLYTGEKDVDRISKDLSVKDLEKFVRHFSLLSKKDGVPTSCRVELYSGSHALPETLMKHFINLGTQFIGYRDTVENLKGKMGEDFALREAEDDRLLDALSILELHGDLARNNIVDARTAFTRLFPYFFPKQTQPTTFSELARRFLPQEDLGLDFRQENLKVGERANASTELWRIIEEGYSPRDPRNLTRREVVDDQLNATAINMIHMAVTPKDRAHIRSLKTAKEAWDKLDKLFLGNESIQSSHFDEVNNMADNFVMNEGETPEEMYRRLIALAVQMQDLGATFVDDCCLREAAPCDGAGV</sequence>
<protein>
    <recommendedName>
        <fullName evidence="1">Transposase (putative) gypsy type domain-containing protein</fullName>
    </recommendedName>
</protein>
<accession>A0AAD8S4A0</accession>
<evidence type="ECO:0000313" key="3">
    <source>
        <dbReference type="Proteomes" id="UP001231189"/>
    </source>
</evidence>
<feature type="domain" description="Transposase (putative) gypsy type" evidence="1">
    <location>
        <begin position="53"/>
        <end position="122"/>
    </location>
</feature>
<dbReference type="PANTHER" id="PTHR33026">
    <property type="entry name" value="OS06G0360600 PROTEIN"/>
    <property type="match status" value="1"/>
</dbReference>
<keyword evidence="3" id="KW-1185">Reference proteome</keyword>
<gene>
    <name evidence="2" type="ORF">QYE76_062799</name>
</gene>
<dbReference type="AlphaFoldDB" id="A0AAD8S4A0"/>
<proteinExistence type="predicted"/>
<dbReference type="Pfam" id="PF14223">
    <property type="entry name" value="Retrotran_gag_2"/>
    <property type="match status" value="1"/>
</dbReference>
<dbReference type="EMBL" id="JAUUTY010000004">
    <property type="protein sequence ID" value="KAK1644994.1"/>
    <property type="molecule type" value="Genomic_DNA"/>
</dbReference>
<evidence type="ECO:0000313" key="2">
    <source>
        <dbReference type="EMBL" id="KAK1644994.1"/>
    </source>
</evidence>
<dbReference type="InterPro" id="IPR007321">
    <property type="entry name" value="Transposase_28"/>
</dbReference>
<reference evidence="2" key="1">
    <citation type="submission" date="2023-07" db="EMBL/GenBank/DDBJ databases">
        <title>A chromosome-level genome assembly of Lolium multiflorum.</title>
        <authorList>
            <person name="Chen Y."/>
            <person name="Copetti D."/>
            <person name="Kolliker R."/>
            <person name="Studer B."/>
        </authorList>
    </citation>
    <scope>NUCLEOTIDE SEQUENCE</scope>
    <source>
        <strain evidence="2">02402/16</strain>
        <tissue evidence="2">Leaf</tissue>
    </source>
</reference>
<dbReference type="Proteomes" id="UP001231189">
    <property type="component" value="Unassembled WGS sequence"/>
</dbReference>
<organism evidence="2 3">
    <name type="scientific">Lolium multiflorum</name>
    <name type="common">Italian ryegrass</name>
    <name type="synonym">Lolium perenne subsp. multiflorum</name>
    <dbReference type="NCBI Taxonomy" id="4521"/>
    <lineage>
        <taxon>Eukaryota</taxon>
        <taxon>Viridiplantae</taxon>
        <taxon>Streptophyta</taxon>
        <taxon>Embryophyta</taxon>
        <taxon>Tracheophyta</taxon>
        <taxon>Spermatophyta</taxon>
        <taxon>Magnoliopsida</taxon>
        <taxon>Liliopsida</taxon>
        <taxon>Poales</taxon>
        <taxon>Poaceae</taxon>
        <taxon>BOP clade</taxon>
        <taxon>Pooideae</taxon>
        <taxon>Poodae</taxon>
        <taxon>Poeae</taxon>
        <taxon>Poeae Chloroplast Group 2 (Poeae type)</taxon>
        <taxon>Loliodinae</taxon>
        <taxon>Loliinae</taxon>
        <taxon>Lolium</taxon>
    </lineage>
</organism>
<evidence type="ECO:0000259" key="1">
    <source>
        <dbReference type="Pfam" id="PF04195"/>
    </source>
</evidence>